<organism evidence="3 4">
    <name type="scientific">Stutzerimonas nitrititolerans</name>
    <dbReference type="NCBI Taxonomy" id="2482751"/>
    <lineage>
        <taxon>Bacteria</taxon>
        <taxon>Pseudomonadati</taxon>
        <taxon>Pseudomonadota</taxon>
        <taxon>Gammaproteobacteria</taxon>
        <taxon>Pseudomonadales</taxon>
        <taxon>Pseudomonadaceae</taxon>
        <taxon>Stutzerimonas</taxon>
    </lineage>
</organism>
<name>A0AA42BEX0_9GAMM</name>
<dbReference type="EMBL" id="JAMYBS010000021">
    <property type="protein sequence ID" value="MCO7546250.1"/>
    <property type="molecule type" value="Genomic_DNA"/>
</dbReference>
<feature type="region of interest" description="Disordered" evidence="1">
    <location>
        <begin position="176"/>
        <end position="197"/>
    </location>
</feature>
<proteinExistence type="predicted"/>
<protein>
    <recommendedName>
        <fullName evidence="5">Lipoprotein</fullName>
    </recommendedName>
</protein>
<dbReference type="Proteomes" id="UP001165292">
    <property type="component" value="Unassembled WGS sequence"/>
</dbReference>
<evidence type="ECO:0000313" key="3">
    <source>
        <dbReference type="EMBL" id="MCO7546250.1"/>
    </source>
</evidence>
<sequence>MKTRLTSSRHFALLGAIALASGCQTLAPTEKMADFNQLYASGNYQAAADSALQSAGGLSTEKQPELLWSLQAGTALTASGQFALSNQVFDAAEDLAKEEDTEHLVRKGLEKLTSTLVNNNLNRYSPTVYDGVMVNTYKALNSMFLADAQNARIEFNRAADRQRRAEEHFRSKIQAQKEKLSEEQVKAEAPAPANGYQPNRAEAEKTVYQAYPELQEWQVYPDFVNPYTDYLHGLYFMLGSSDKDDLGKARDSLRRVAGMNPNNPAVKTDLQVVNNLIRGTWRKQKLNPAVWVIFENGLGPEIEELLVPIPLFLVNDKIEYSQLALPKLKLRDQAYSHLELFAGNKSLGKTEQLASLDRVVQTEFKKEFPYKVTEAVISTIAKGAIQYEARRQGGLAGALAAGVYQAATTRADKRIWSALPKEVQVARIRPPANRKLTIKSPDLAEPLEVELPDSQFSIVYVKASAPGSLPVYQIAGY</sequence>
<dbReference type="AlphaFoldDB" id="A0AA42BEX0"/>
<evidence type="ECO:0000256" key="1">
    <source>
        <dbReference type="SAM" id="MobiDB-lite"/>
    </source>
</evidence>
<keyword evidence="2" id="KW-0732">Signal</keyword>
<reference evidence="3" key="1">
    <citation type="submission" date="2022-06" db="EMBL/GenBank/DDBJ databases">
        <title>Detection of beta-lactamases in bacteria of animal origin.</title>
        <authorList>
            <person name="Mlynarcik P."/>
            <person name="Zdarska V."/>
            <person name="Chudobova H."/>
            <person name="Prochazkova P."/>
            <person name="Hricova K."/>
            <person name="Mezerova K."/>
            <person name="Bardon J."/>
            <person name="Dolejska M."/>
            <person name="Sukkar I."/>
            <person name="Kolar M."/>
        </authorList>
    </citation>
    <scope>NUCLEOTIDE SEQUENCE</scope>
    <source>
        <strain evidence="3">S 300-3</strain>
    </source>
</reference>
<feature type="signal peptide" evidence="2">
    <location>
        <begin position="1"/>
        <end position="20"/>
    </location>
</feature>
<dbReference type="PROSITE" id="PS51257">
    <property type="entry name" value="PROKAR_LIPOPROTEIN"/>
    <property type="match status" value="1"/>
</dbReference>
<evidence type="ECO:0000256" key="2">
    <source>
        <dbReference type="SAM" id="SignalP"/>
    </source>
</evidence>
<feature type="compositionally biased region" description="Basic and acidic residues" evidence="1">
    <location>
        <begin position="176"/>
        <end position="186"/>
    </location>
</feature>
<dbReference type="RefSeq" id="WP_253164124.1">
    <property type="nucleotide sequence ID" value="NZ_JAMYBS010000021.1"/>
</dbReference>
<accession>A0AA42BEX0</accession>
<evidence type="ECO:0000313" key="4">
    <source>
        <dbReference type="Proteomes" id="UP001165292"/>
    </source>
</evidence>
<gene>
    <name evidence="3" type="ORF">NJF43_15940</name>
</gene>
<comment type="caution">
    <text evidence="3">The sequence shown here is derived from an EMBL/GenBank/DDBJ whole genome shotgun (WGS) entry which is preliminary data.</text>
</comment>
<evidence type="ECO:0008006" key="5">
    <source>
        <dbReference type="Google" id="ProtNLM"/>
    </source>
</evidence>
<feature type="chain" id="PRO_5041266506" description="Lipoprotein" evidence="2">
    <location>
        <begin position="21"/>
        <end position="477"/>
    </location>
</feature>